<reference evidence="2" key="1">
    <citation type="journal article" date="2015" name="BMC Genomics">
        <title>Comparative genomics of Fructobacillus spp. and Leuconostoc spp. reveals niche-specific evolution of Fructobacillus spp.</title>
        <authorList>
            <person name="Endo A."/>
            <person name="Tanizawa Y."/>
            <person name="Tanaka N."/>
            <person name="Maeno S."/>
            <person name="Kumar H."/>
            <person name="Shiwa Y."/>
            <person name="Okada S."/>
            <person name="Yoshikawa H."/>
            <person name="Dicks L."/>
            <person name="Nakagawa J."/>
            <person name="Arita M."/>
        </authorList>
    </citation>
    <scope>NUCLEOTIDE SEQUENCE [LARGE SCALE GENOMIC DNA]</scope>
    <source>
        <strain evidence="2">F214-1</strain>
    </source>
</reference>
<name>A0A3F3H1U1_9LACO</name>
<protein>
    <submittedName>
        <fullName evidence="2">Nucleotidyltransferase/DNA polymerase for DNA repair</fullName>
    </submittedName>
</protein>
<dbReference type="Proteomes" id="UP000064514">
    <property type="component" value="Unassembled WGS sequence"/>
</dbReference>
<dbReference type="InterPro" id="IPR017961">
    <property type="entry name" value="DNA_pol_Y-fam_little_finger"/>
</dbReference>
<proteinExistence type="predicted"/>
<feature type="domain" description="DNA polymerase Y-family little finger" evidence="1">
    <location>
        <begin position="4"/>
        <end position="49"/>
    </location>
</feature>
<dbReference type="AlphaFoldDB" id="A0A3F3H1U1"/>
<organism evidence="2">
    <name type="scientific">Fructobacillus tropaeoli</name>
    <dbReference type="NCBI Taxonomy" id="709323"/>
    <lineage>
        <taxon>Bacteria</taxon>
        <taxon>Bacillati</taxon>
        <taxon>Bacillota</taxon>
        <taxon>Bacilli</taxon>
        <taxon>Lactobacillales</taxon>
        <taxon>Lactobacillaceae</taxon>
        <taxon>Fructobacillus</taxon>
    </lineage>
</organism>
<accession>A0A3F3H1U1</accession>
<dbReference type="GO" id="GO:0003684">
    <property type="term" value="F:damaged DNA binding"/>
    <property type="evidence" value="ECO:0007669"/>
    <property type="project" value="InterPro"/>
</dbReference>
<evidence type="ECO:0000313" key="2">
    <source>
        <dbReference type="EMBL" id="GAP04971.1"/>
    </source>
</evidence>
<dbReference type="GO" id="GO:0016740">
    <property type="term" value="F:transferase activity"/>
    <property type="evidence" value="ECO:0007669"/>
    <property type="project" value="UniProtKB-KW"/>
</dbReference>
<dbReference type="GO" id="GO:0006281">
    <property type="term" value="P:DNA repair"/>
    <property type="evidence" value="ECO:0007669"/>
    <property type="project" value="InterPro"/>
</dbReference>
<gene>
    <name evidence="2" type="ORF">FTRO_0140160</name>
</gene>
<evidence type="ECO:0000259" key="1">
    <source>
        <dbReference type="Pfam" id="PF11799"/>
    </source>
</evidence>
<sequence>MRIEPSNHSHILIKTVLSIFRKNWPGATIRNIYVAYGDLLDDHQEQLDLFNSTVPESSQKVEKLLD</sequence>
<dbReference type="Pfam" id="PF11799">
    <property type="entry name" value="IMS_C"/>
    <property type="match status" value="1"/>
</dbReference>
<keyword evidence="2" id="KW-0808">Transferase</keyword>
<dbReference type="EMBL" id="DF968091">
    <property type="protein sequence ID" value="GAP04971.1"/>
    <property type="molecule type" value="Genomic_DNA"/>
</dbReference>